<comment type="subcellular location">
    <subcellularLocation>
        <location evidence="1">Endomembrane system</location>
    </subcellularLocation>
</comment>
<sequence>MDLLGGISLLLIGGIAFIIFIILFAFATFYKKIPQGKAIVRTGVGGGKVAFNKGMYVVPILHQMEIMDISVKKLQIDRLEQDGLICKDNIRADIKVAFFVRVNKNVDDVLNVAQIIGTERASDTETLRNLFEAKFSEALKTVGKKFDFIELYEARREFRTEILNIIGTDLNGYILDDCAIDFLEQTEIKFLSPQNILDSEGIKKITELTAAQNIKSNLIKREEERVIKKQDVEARESILELERQMAEKEEKQRREIDNVRAREQAEIIKVREEERLKSETVRIKTEESLAVQEENKLRQIIIAEKNKQRTDAVETERVEKDRALEATEREKIVTLAQIEKEKTVEVERKNIQDVIRDRVRLEKGVVEEQQGVKDLEAFRQVERNKTVGITQASQQAEEKLIYTVKAAEAEKKAAEEKAKQLVIDAEAKKEAAVKQAEARKILAEAQAREEATRGLSEAEVMMAKAEASERQGIVDATVIEKVAEAKRKEGLSQAEVTKEKALAEAAGIQEKAEAMKNLDAVGKDHEEFKLLLTKEKDIALAQIDIQKHIADSQAVILGEALKSARIDIVGGETMFFQNIVNQVSNAKGFDRLINESENATQLKTALLGDGENGGDLLPRIRQFAEKYNITTNDIKNLTISSLILKMQQNSSEEDRPSLLNLANLASSLGLSNRKL</sequence>
<keyword evidence="5" id="KW-1185">Reference proteome</keyword>
<dbReference type="AlphaFoldDB" id="A0AAP2D9S0"/>
<name>A0AAP2D9S0_9BACT</name>
<proteinExistence type="predicted"/>
<evidence type="ECO:0000256" key="2">
    <source>
        <dbReference type="SAM" id="Coils"/>
    </source>
</evidence>
<evidence type="ECO:0000313" key="5">
    <source>
        <dbReference type="Proteomes" id="UP001319180"/>
    </source>
</evidence>
<dbReference type="InterPro" id="IPR036013">
    <property type="entry name" value="Band_7/SPFH_dom_sf"/>
</dbReference>
<organism evidence="4 5">
    <name type="scientific">Dawidia soli</name>
    <dbReference type="NCBI Taxonomy" id="2782352"/>
    <lineage>
        <taxon>Bacteria</taxon>
        <taxon>Pseudomonadati</taxon>
        <taxon>Bacteroidota</taxon>
        <taxon>Cytophagia</taxon>
        <taxon>Cytophagales</taxon>
        <taxon>Chryseotaleaceae</taxon>
        <taxon>Dawidia</taxon>
    </lineage>
</organism>
<feature type="coiled-coil region" evidence="2">
    <location>
        <begin position="229"/>
        <end position="266"/>
    </location>
</feature>
<dbReference type="PANTHER" id="PTHR13806:SF31">
    <property type="entry name" value="FLOTILLIN-LIKE PROTEIN 1-RELATED"/>
    <property type="match status" value="1"/>
</dbReference>
<dbReference type="InterPro" id="IPR027705">
    <property type="entry name" value="Flotillin_fam"/>
</dbReference>
<evidence type="ECO:0000313" key="4">
    <source>
        <dbReference type="EMBL" id="MBT1687056.1"/>
    </source>
</evidence>
<dbReference type="GO" id="GO:0005886">
    <property type="term" value="C:plasma membrane"/>
    <property type="evidence" value="ECO:0007669"/>
    <property type="project" value="TreeGrafter"/>
</dbReference>
<feature type="transmembrane region" description="Helical" evidence="3">
    <location>
        <begin position="6"/>
        <end position="30"/>
    </location>
</feature>
<reference evidence="4 5" key="1">
    <citation type="submission" date="2021-05" db="EMBL/GenBank/DDBJ databases">
        <title>A Polyphasic approach of four new species of the genus Ohtaekwangia: Ohtaekwangia histidinii sp. nov., Ohtaekwangia cretensis sp. nov., Ohtaekwangia indiensis sp. nov., Ohtaekwangia reichenbachii sp. nov. from diverse environment.</title>
        <authorList>
            <person name="Octaviana S."/>
        </authorList>
    </citation>
    <scope>NUCLEOTIDE SEQUENCE [LARGE SCALE GENOMIC DNA]</scope>
    <source>
        <strain evidence="4 5">PWU37</strain>
    </source>
</reference>
<evidence type="ECO:0000256" key="3">
    <source>
        <dbReference type="SAM" id="Phobius"/>
    </source>
</evidence>
<dbReference type="GO" id="GO:0012505">
    <property type="term" value="C:endomembrane system"/>
    <property type="evidence" value="ECO:0007669"/>
    <property type="project" value="UniProtKB-SubCell"/>
</dbReference>
<keyword evidence="3" id="KW-0472">Membrane</keyword>
<protein>
    <submittedName>
        <fullName evidence="4">Flotillin family protein</fullName>
    </submittedName>
</protein>
<feature type="coiled-coil region" evidence="2">
    <location>
        <begin position="397"/>
        <end position="518"/>
    </location>
</feature>
<keyword evidence="2" id="KW-0175">Coiled coil</keyword>
<accession>A0AAP2D9S0</accession>
<comment type="caution">
    <text evidence="4">The sequence shown here is derived from an EMBL/GenBank/DDBJ whole genome shotgun (WGS) entry which is preliminary data.</text>
</comment>
<gene>
    <name evidence="4" type="ORF">KK078_10830</name>
</gene>
<dbReference type="SUPFAM" id="SSF117892">
    <property type="entry name" value="Band 7/SPFH domain"/>
    <property type="match status" value="1"/>
</dbReference>
<dbReference type="Proteomes" id="UP001319180">
    <property type="component" value="Unassembled WGS sequence"/>
</dbReference>
<keyword evidence="3" id="KW-0812">Transmembrane</keyword>
<dbReference type="EMBL" id="JAHESC010000013">
    <property type="protein sequence ID" value="MBT1687056.1"/>
    <property type="molecule type" value="Genomic_DNA"/>
</dbReference>
<keyword evidence="3" id="KW-1133">Transmembrane helix</keyword>
<dbReference type="PANTHER" id="PTHR13806">
    <property type="entry name" value="FLOTILLIN-RELATED"/>
    <property type="match status" value="1"/>
</dbReference>
<evidence type="ECO:0000256" key="1">
    <source>
        <dbReference type="ARBA" id="ARBA00004308"/>
    </source>
</evidence>
<dbReference type="RefSeq" id="WP_254090292.1">
    <property type="nucleotide sequence ID" value="NZ_JAHESC010000013.1"/>
</dbReference>